<keyword evidence="1" id="KW-1133">Transmembrane helix</keyword>
<dbReference type="OrthoDB" id="3482267at2"/>
<feature type="transmembrane region" description="Helical" evidence="1">
    <location>
        <begin position="6"/>
        <end position="23"/>
    </location>
</feature>
<comment type="caution">
    <text evidence="2">The sequence shown here is derived from an EMBL/GenBank/DDBJ whole genome shotgun (WGS) entry which is preliminary data.</text>
</comment>
<evidence type="ECO:0000313" key="2">
    <source>
        <dbReference type="EMBL" id="RFU38720.1"/>
    </source>
</evidence>
<keyword evidence="1" id="KW-0812">Transmembrane</keyword>
<evidence type="ECO:0000313" key="3">
    <source>
        <dbReference type="Proteomes" id="UP000261811"/>
    </source>
</evidence>
<name>A0A372JFI0_9ACTN</name>
<gene>
    <name evidence="2" type="ORF">DZF91_26180</name>
</gene>
<proteinExistence type="predicted"/>
<keyword evidence="1" id="KW-0472">Membrane</keyword>
<accession>A0A372JFI0</accession>
<reference evidence="2 3" key="1">
    <citation type="submission" date="2018-08" db="EMBL/GenBank/DDBJ databases">
        <title>Actinomadura jelena sp. nov., a novel Actinomycete isolated from soil in Chad.</title>
        <authorList>
            <person name="Shi L."/>
        </authorList>
    </citation>
    <scope>NUCLEOTIDE SEQUENCE [LARGE SCALE GENOMIC DNA]</scope>
    <source>
        <strain evidence="2 3">NEAU-G17</strain>
    </source>
</reference>
<organism evidence="2 3">
    <name type="scientific">Actinomadura logoneensis</name>
    <dbReference type="NCBI Taxonomy" id="2293572"/>
    <lineage>
        <taxon>Bacteria</taxon>
        <taxon>Bacillati</taxon>
        <taxon>Actinomycetota</taxon>
        <taxon>Actinomycetes</taxon>
        <taxon>Streptosporangiales</taxon>
        <taxon>Thermomonosporaceae</taxon>
        <taxon>Actinomadura</taxon>
    </lineage>
</organism>
<protein>
    <submittedName>
        <fullName evidence="2">Uncharacterized protein</fullName>
    </submittedName>
</protein>
<keyword evidence="3" id="KW-1185">Reference proteome</keyword>
<dbReference type="Proteomes" id="UP000261811">
    <property type="component" value="Unassembled WGS sequence"/>
</dbReference>
<evidence type="ECO:0000256" key="1">
    <source>
        <dbReference type="SAM" id="Phobius"/>
    </source>
</evidence>
<dbReference type="EMBL" id="QURH01000720">
    <property type="protein sequence ID" value="RFU38720.1"/>
    <property type="molecule type" value="Genomic_DNA"/>
</dbReference>
<dbReference type="AlphaFoldDB" id="A0A372JFI0"/>
<sequence length="126" mass="13426">MLATGTLAVVVVGVAAGIAYLALSHTKELRYKTQNALRAGVARRGGEELAHRGVTLTSALNCTDSPGWTKRKMRVTCTSSTSDHQPVQVIGAGEGTTQEQYYTILVNGRPLVENATCLGADCRQKH</sequence>